<evidence type="ECO:0000256" key="1">
    <source>
        <dbReference type="SAM" id="SignalP"/>
    </source>
</evidence>
<gene>
    <name evidence="3" type="ORF">ACFSYJ_33595</name>
</gene>
<keyword evidence="4" id="KW-1185">Reference proteome</keyword>
<feature type="signal peptide" evidence="1">
    <location>
        <begin position="1"/>
        <end position="28"/>
    </location>
</feature>
<accession>A0ABW5GRS6</accession>
<protein>
    <submittedName>
        <fullName evidence="3">Septal ring lytic transglycosylase RlpA family protein</fullName>
    </submittedName>
</protein>
<feature type="chain" id="PRO_5046951991" evidence="1">
    <location>
        <begin position="29"/>
        <end position="143"/>
    </location>
</feature>
<dbReference type="EMBL" id="JBHUKU010000021">
    <property type="protein sequence ID" value="MFD2463590.1"/>
    <property type="molecule type" value="Genomic_DNA"/>
</dbReference>
<dbReference type="Proteomes" id="UP001597419">
    <property type="component" value="Unassembled WGS sequence"/>
</dbReference>
<feature type="domain" description="RlpA-like protein double-psi beta-barrel" evidence="2">
    <location>
        <begin position="52"/>
        <end position="128"/>
    </location>
</feature>
<dbReference type="RefSeq" id="WP_345400636.1">
    <property type="nucleotide sequence ID" value="NZ_BAABHG010000011.1"/>
</dbReference>
<dbReference type="Gene3D" id="2.40.40.10">
    <property type="entry name" value="RlpA-like domain"/>
    <property type="match status" value="1"/>
</dbReference>
<proteinExistence type="predicted"/>
<evidence type="ECO:0000313" key="3">
    <source>
        <dbReference type="EMBL" id="MFD2463590.1"/>
    </source>
</evidence>
<dbReference type="InterPro" id="IPR036908">
    <property type="entry name" value="RlpA-like_sf"/>
</dbReference>
<dbReference type="CDD" id="cd22268">
    <property type="entry name" value="DPBB_RlpA-like"/>
    <property type="match status" value="1"/>
</dbReference>
<dbReference type="SUPFAM" id="SSF50685">
    <property type="entry name" value="Barwin-like endoglucanases"/>
    <property type="match status" value="1"/>
</dbReference>
<comment type="caution">
    <text evidence="3">The sequence shown here is derived from an EMBL/GenBank/DDBJ whole genome shotgun (WGS) entry which is preliminary data.</text>
</comment>
<reference evidence="4" key="1">
    <citation type="journal article" date="2019" name="Int. J. Syst. Evol. Microbiol.">
        <title>The Global Catalogue of Microorganisms (GCM) 10K type strain sequencing project: providing services to taxonomists for standard genome sequencing and annotation.</title>
        <authorList>
            <consortium name="The Broad Institute Genomics Platform"/>
            <consortium name="The Broad Institute Genome Sequencing Center for Infectious Disease"/>
            <person name="Wu L."/>
            <person name="Ma J."/>
        </authorList>
    </citation>
    <scope>NUCLEOTIDE SEQUENCE [LARGE SCALE GENOMIC DNA]</scope>
    <source>
        <strain evidence="4">CGMCC 4.7643</strain>
    </source>
</reference>
<evidence type="ECO:0000313" key="4">
    <source>
        <dbReference type="Proteomes" id="UP001597419"/>
    </source>
</evidence>
<name>A0ABW5GRS6_9PSEU</name>
<dbReference type="Pfam" id="PF03330">
    <property type="entry name" value="DPBB_1"/>
    <property type="match status" value="1"/>
</dbReference>
<organism evidence="3 4">
    <name type="scientific">Amycolatopsis samaneae</name>
    <dbReference type="NCBI Taxonomy" id="664691"/>
    <lineage>
        <taxon>Bacteria</taxon>
        <taxon>Bacillati</taxon>
        <taxon>Actinomycetota</taxon>
        <taxon>Actinomycetes</taxon>
        <taxon>Pseudonocardiales</taxon>
        <taxon>Pseudonocardiaceae</taxon>
        <taxon>Amycolatopsis</taxon>
    </lineage>
</organism>
<dbReference type="InterPro" id="IPR009009">
    <property type="entry name" value="RlpA-like_DPBB"/>
</dbReference>
<keyword evidence="1" id="KW-0732">Signal</keyword>
<dbReference type="PANTHER" id="PTHR34183">
    <property type="entry name" value="ENDOLYTIC PEPTIDOGLYCAN TRANSGLYCOSYLASE RLPA"/>
    <property type="match status" value="1"/>
</dbReference>
<sequence length="143" mass="14905">MWNSRGRSALAVGTVVAAAALMGTVAGAAEPVDVPPKGQNCWATHYGPIPAGSRTANGELYDGNAMTAATSLSRDPQLPFGTKLKVTNVANNRSVTVRVNDRGTYTWSSAVPKCLDLTDGAFAKIGQLTPDPGHLVVKTQIVK</sequence>
<evidence type="ECO:0000259" key="2">
    <source>
        <dbReference type="Pfam" id="PF03330"/>
    </source>
</evidence>
<dbReference type="PANTHER" id="PTHR34183:SF8">
    <property type="entry name" value="ENDOLYTIC PEPTIDOGLYCAN TRANSGLYCOSYLASE RLPA-RELATED"/>
    <property type="match status" value="1"/>
</dbReference>